<keyword evidence="3" id="KW-0597">Phosphoprotein</keyword>
<reference evidence="8" key="1">
    <citation type="journal article" date="2011" name="ISME J.">
        <title>The endosymbionts of the deep-sea tubeworms Riftia pachyptila and Tevnia jerichonana share an identical physiology as revealed by proteogenomic analyses.</title>
        <authorList>
            <person name="Gardebrecht A."/>
            <person name="Markert S."/>
            <person name="Felbeck H."/>
            <person name="Thuermer A."/>
            <person name="Albrecht D."/>
            <person name="Wollherr A."/>
            <person name="Kabisch J."/>
            <person name="Lehmann R."/>
            <person name="Daniel R."/>
            <person name="Liesegang H."/>
            <person name="Hecker M."/>
            <person name="Sievert S.M."/>
            <person name="Schweder T."/>
        </authorList>
    </citation>
    <scope>NUCLEOTIDE SEQUENCE [LARGE SCALE GENOMIC DNA]</scope>
</reference>
<dbReference type="SMART" id="SM00563">
    <property type="entry name" value="PlsC"/>
    <property type="match status" value="1"/>
</dbReference>
<keyword evidence="6" id="KW-0812">Transmembrane</keyword>
<dbReference type="InterPro" id="IPR040097">
    <property type="entry name" value="FAAL/FAAC"/>
</dbReference>
<dbReference type="InterPro" id="IPR020806">
    <property type="entry name" value="PKS_PP-bd"/>
</dbReference>
<evidence type="ECO:0000313" key="8">
    <source>
        <dbReference type="EMBL" id="EGV50437.1"/>
    </source>
</evidence>
<dbReference type="GO" id="GO:0016874">
    <property type="term" value="F:ligase activity"/>
    <property type="evidence" value="ECO:0007669"/>
    <property type="project" value="UniProtKB-KW"/>
</dbReference>
<dbReference type="Proteomes" id="UP000004491">
    <property type="component" value="Unassembled WGS sequence"/>
</dbReference>
<dbReference type="PANTHER" id="PTHR22754">
    <property type="entry name" value="DISCO-INTERACTING PROTEIN 2 DIP2 -RELATED"/>
    <property type="match status" value="1"/>
</dbReference>
<evidence type="ECO:0000256" key="6">
    <source>
        <dbReference type="SAM" id="Phobius"/>
    </source>
</evidence>
<keyword evidence="4" id="KW-0436">Ligase</keyword>
<sequence length="947" mass="104817">MAPSMEAPQQLHSEKHAATPLLEIIATLARELHPLQTAWRPPTLDSHLERDLGFDSLGRLELVARLERQFGVSLPEQSFAEAETPRDLLRAILSSPTTTSLEGTPPVIPEAGRSNEAPEQAGSLTEMLDWHVAHHGERTHIRLYSDSDEGERISYRQLHEGALKVAAALQRHGLQPGEAVCLMLPTGSDYFYSFFGVLYAGGVPVPIYPPLRPSQLQDHLRRQISILSNAKATYLITIEAAKSLAKLLKAEVESLRELLTLDALHGNPQALSPVILRSIDTAFLQYTSGSTGTPKGVILTHANLLANIRADGAAIEANASDIFVSWLPLYHDMGLIGAWLGSLYFGAQLVIMSPLSFLAKPERWLWAIHRYGGTLSAAPNFAYQLCCSRIDDKALEGLDLSRWRVALNGAEAVSPETVQSFQARFSAYGFHAEALCPVYGLAESSVGLTFPPLHRKPLIDRIRRLEFSRSGQAIAAEPDDPRALRFVACGHPLPHHEVRVVNAASHELPERQQGAIQFRGPSACSGYFHNSQATRELFDGEWLRSGDLGYFADGDLFITGRSKDVIIRAGRNIYPEELEEAIGNLEGIRKGRVAIFSSQNQNQPGERLVILAETREQDPAKREALSARIDSIATYLTMIAPDEIILAAPGIILKTSSGKIRRGACRTLFEQGAIKAHPRPVWQQQLQLSLSTLPNRIRRIVGSAKDWAYSLYTRGIFYILAAFTYLSVMLLPTTFRWPLMRAMARLLAKASGTRLTLRGAEYLPTVTQPVILVANHCSYLDGIALVALLPFSFRFVAKSELRRNWIAHTFLKRINTLFVERSDPRQAVTDSDTAQRSALQGESQCYFPEGTFSRRPGLLPFHMGAFSTAANAALPVQPITIRGTRSILHANDWFIHPSQISLTLCEPVVPVPGIEDAWQQAILLRDRARTEILRHCGEPDLASEKRV</sequence>
<dbReference type="FunFam" id="3.40.50.12780:FF:000013">
    <property type="entry name" value="Long-chain-fatty-acid--AMP ligase FadD32"/>
    <property type="match status" value="1"/>
</dbReference>
<dbReference type="InterPro" id="IPR036736">
    <property type="entry name" value="ACP-like_sf"/>
</dbReference>
<dbReference type="Pfam" id="PF00501">
    <property type="entry name" value="AMP-binding"/>
    <property type="match status" value="1"/>
</dbReference>
<keyword evidence="2" id="KW-0596">Phosphopantetheine</keyword>
<dbReference type="SUPFAM" id="SSF56801">
    <property type="entry name" value="Acetyl-CoA synthetase-like"/>
    <property type="match status" value="1"/>
</dbReference>
<proteinExistence type="inferred from homology"/>
<dbReference type="SUPFAM" id="SSF47336">
    <property type="entry name" value="ACP-like"/>
    <property type="match status" value="1"/>
</dbReference>
<dbReference type="InterPro" id="IPR045851">
    <property type="entry name" value="AMP-bd_C_sf"/>
</dbReference>
<accession>G2DG08</accession>
<dbReference type="PROSITE" id="PS00455">
    <property type="entry name" value="AMP_BINDING"/>
    <property type="match status" value="1"/>
</dbReference>
<dbReference type="AlphaFoldDB" id="G2DG08"/>
<organism evidence="8 9">
    <name type="scientific">endosymbiont of Riftia pachyptila</name>
    <name type="common">vent Ph05</name>
    <dbReference type="NCBI Taxonomy" id="1048808"/>
    <lineage>
        <taxon>Bacteria</taxon>
        <taxon>Pseudomonadati</taxon>
        <taxon>Pseudomonadota</taxon>
        <taxon>Gammaproteobacteria</taxon>
        <taxon>sulfur-oxidizing symbionts</taxon>
    </lineage>
</organism>
<dbReference type="InterPro" id="IPR020845">
    <property type="entry name" value="AMP-binding_CS"/>
</dbReference>
<dbReference type="SMART" id="SM00823">
    <property type="entry name" value="PKS_PP"/>
    <property type="match status" value="1"/>
</dbReference>
<feature type="region of interest" description="Disordered" evidence="5">
    <location>
        <begin position="96"/>
        <end position="119"/>
    </location>
</feature>
<dbReference type="CDD" id="cd07989">
    <property type="entry name" value="LPLAT_AGPAT-like"/>
    <property type="match status" value="1"/>
</dbReference>
<dbReference type="GO" id="GO:0071766">
    <property type="term" value="P:Actinobacterium-type cell wall biogenesis"/>
    <property type="evidence" value="ECO:0007669"/>
    <property type="project" value="UniProtKB-ARBA"/>
</dbReference>
<evidence type="ECO:0000256" key="2">
    <source>
        <dbReference type="ARBA" id="ARBA00022450"/>
    </source>
</evidence>
<dbReference type="InterPro" id="IPR009081">
    <property type="entry name" value="PP-bd_ACP"/>
</dbReference>
<dbReference type="EMBL" id="AFOC01000082">
    <property type="protein sequence ID" value="EGV50437.1"/>
    <property type="molecule type" value="Genomic_DNA"/>
</dbReference>
<name>G2DG08_9GAMM</name>
<protein>
    <submittedName>
        <fullName evidence="8">Peptide synthase</fullName>
    </submittedName>
</protein>
<dbReference type="Pfam" id="PF01553">
    <property type="entry name" value="Acyltransferase"/>
    <property type="match status" value="1"/>
</dbReference>
<keyword evidence="6" id="KW-1133">Transmembrane helix</keyword>
<dbReference type="InterPro" id="IPR042099">
    <property type="entry name" value="ANL_N_sf"/>
</dbReference>
<evidence type="ECO:0000259" key="7">
    <source>
        <dbReference type="PROSITE" id="PS50075"/>
    </source>
</evidence>
<dbReference type="Pfam" id="PF00550">
    <property type="entry name" value="PP-binding"/>
    <property type="match status" value="1"/>
</dbReference>
<dbReference type="GO" id="GO:0006633">
    <property type="term" value="P:fatty acid biosynthetic process"/>
    <property type="evidence" value="ECO:0007669"/>
    <property type="project" value="TreeGrafter"/>
</dbReference>
<gene>
    <name evidence="8" type="ORF">Rifp1Sym_dc00020</name>
</gene>
<evidence type="ECO:0000256" key="3">
    <source>
        <dbReference type="ARBA" id="ARBA00022553"/>
    </source>
</evidence>
<evidence type="ECO:0000256" key="1">
    <source>
        <dbReference type="ARBA" id="ARBA00006432"/>
    </source>
</evidence>
<dbReference type="Gene3D" id="3.30.300.30">
    <property type="match status" value="1"/>
</dbReference>
<dbReference type="GO" id="GO:0016746">
    <property type="term" value="F:acyltransferase activity"/>
    <property type="evidence" value="ECO:0007669"/>
    <property type="project" value="InterPro"/>
</dbReference>
<dbReference type="InterPro" id="IPR000873">
    <property type="entry name" value="AMP-dep_synth/lig_dom"/>
</dbReference>
<feature type="transmembrane region" description="Helical" evidence="6">
    <location>
        <begin position="715"/>
        <end position="735"/>
    </location>
</feature>
<dbReference type="CDD" id="cd05931">
    <property type="entry name" value="FAAL"/>
    <property type="match status" value="1"/>
</dbReference>
<dbReference type="PANTHER" id="PTHR22754:SF32">
    <property type="entry name" value="DISCO-INTERACTING PROTEIN 2"/>
    <property type="match status" value="1"/>
</dbReference>
<keyword evidence="9" id="KW-1185">Reference proteome</keyword>
<evidence type="ECO:0000313" key="9">
    <source>
        <dbReference type="Proteomes" id="UP000004491"/>
    </source>
</evidence>
<dbReference type="InterPro" id="IPR002123">
    <property type="entry name" value="Plipid/glycerol_acylTrfase"/>
</dbReference>
<evidence type="ECO:0000256" key="4">
    <source>
        <dbReference type="ARBA" id="ARBA00022598"/>
    </source>
</evidence>
<dbReference type="PROSITE" id="PS50075">
    <property type="entry name" value="CARRIER"/>
    <property type="match status" value="1"/>
</dbReference>
<dbReference type="SUPFAM" id="SSF69593">
    <property type="entry name" value="Glycerol-3-phosphate (1)-acyltransferase"/>
    <property type="match status" value="1"/>
</dbReference>
<dbReference type="GO" id="GO:0005886">
    <property type="term" value="C:plasma membrane"/>
    <property type="evidence" value="ECO:0007669"/>
    <property type="project" value="TreeGrafter"/>
</dbReference>
<comment type="caution">
    <text evidence="8">The sequence shown here is derived from an EMBL/GenBank/DDBJ whole genome shotgun (WGS) entry which is preliminary data.</text>
</comment>
<dbReference type="PATRIC" id="fig|1048808.3.peg.2582"/>
<dbReference type="Gene3D" id="3.40.50.12780">
    <property type="entry name" value="N-terminal domain of ligase-like"/>
    <property type="match status" value="1"/>
</dbReference>
<dbReference type="GO" id="GO:0070566">
    <property type="term" value="F:adenylyltransferase activity"/>
    <property type="evidence" value="ECO:0007669"/>
    <property type="project" value="TreeGrafter"/>
</dbReference>
<comment type="similarity">
    <text evidence="1">Belongs to the ATP-dependent AMP-binding enzyme family.</text>
</comment>
<evidence type="ECO:0000256" key="5">
    <source>
        <dbReference type="SAM" id="MobiDB-lite"/>
    </source>
</evidence>
<dbReference type="GO" id="GO:0031177">
    <property type="term" value="F:phosphopantetheine binding"/>
    <property type="evidence" value="ECO:0007669"/>
    <property type="project" value="InterPro"/>
</dbReference>
<dbReference type="Gene3D" id="1.10.1200.10">
    <property type="entry name" value="ACP-like"/>
    <property type="match status" value="1"/>
</dbReference>
<keyword evidence="6" id="KW-0472">Membrane</keyword>
<feature type="domain" description="Carrier" evidence="7">
    <location>
        <begin position="19"/>
        <end position="96"/>
    </location>
</feature>